<evidence type="ECO:0000259" key="1">
    <source>
        <dbReference type="Pfam" id="PF18096"/>
    </source>
</evidence>
<dbReference type="Proteomes" id="UP000315389">
    <property type="component" value="Unassembled WGS sequence"/>
</dbReference>
<dbReference type="PANTHER" id="PTHR14741">
    <property type="entry name" value="S-ADENOSYLMETHIONINE-DEPENDENT METHYLTRANSFERASE RELATED"/>
    <property type="match status" value="1"/>
</dbReference>
<organism evidence="2 3">
    <name type="scientific">Rarobacter faecitabidus</name>
    <dbReference type="NCBI Taxonomy" id="13243"/>
    <lineage>
        <taxon>Bacteria</taxon>
        <taxon>Bacillati</taxon>
        <taxon>Actinomycetota</taxon>
        <taxon>Actinomycetes</taxon>
        <taxon>Micrococcales</taxon>
        <taxon>Rarobacteraceae</taxon>
        <taxon>Rarobacter</taxon>
    </lineage>
</organism>
<dbReference type="OrthoDB" id="9810570at2"/>
<sequence length="421" mass="44758">MDPATAAALTSPSVSSIIRDLPDYDSDRALEIGSRLRKLELDRDLIAAIQTQLALRAPLRAKLGDKSEGFLATRAGAEQATRWPVAALRARAFAASGATTVADLTCGLGVDTLALAAAGLSVTAFEIDEATATLARHNARDYGCVHVLHGDGLAADLSGIDAIFADPARRTESGARINDPEQYGPPLSDVWALRERAELRVLGVKVGPGIAHRDVPADARAEWLSVDGDVVEATLWWTPGGMPDLPHRALIARSSQGDPLAELTVGSLAGFPDEDSRAPRLDVATAADLGEFLAEPDGAIIRAHLLGTLAEKAAGDSSMNGRARLISPRIAYLTANEPLPHSRNYRIVDVLPFHIKKLSGYLRTRGVGSVTIKKRGVEATPEQVRRQLRLSGDHEATLVLTRIAGQHRAIVVEPAEGGNDQ</sequence>
<dbReference type="RefSeq" id="WP_142120448.1">
    <property type="nucleotide sequence ID" value="NZ_BAAASV010000002.1"/>
</dbReference>
<dbReference type="CDD" id="cd02440">
    <property type="entry name" value="AdoMet_MTases"/>
    <property type="match status" value="1"/>
</dbReference>
<gene>
    <name evidence="2" type="ORF">FB461_1574</name>
</gene>
<feature type="domain" description="THUMP-like" evidence="1">
    <location>
        <begin position="343"/>
        <end position="414"/>
    </location>
</feature>
<keyword evidence="3" id="KW-1185">Reference proteome</keyword>
<evidence type="ECO:0000313" key="3">
    <source>
        <dbReference type="Proteomes" id="UP000315389"/>
    </source>
</evidence>
<dbReference type="Pfam" id="PF18096">
    <property type="entry name" value="Thump_like"/>
    <property type="match status" value="1"/>
</dbReference>
<proteinExistence type="predicted"/>
<protein>
    <recommendedName>
        <fullName evidence="1">THUMP-like domain-containing protein</fullName>
    </recommendedName>
</protein>
<dbReference type="InterPro" id="IPR041497">
    <property type="entry name" value="Thump-like"/>
</dbReference>
<dbReference type="SUPFAM" id="SSF53335">
    <property type="entry name" value="S-adenosyl-L-methionine-dependent methyltransferases"/>
    <property type="match status" value="1"/>
</dbReference>
<dbReference type="PANTHER" id="PTHR14741:SF32">
    <property type="entry name" value="TRIMETHYLGUANOSINE SYNTHASE"/>
    <property type="match status" value="1"/>
</dbReference>
<evidence type="ECO:0000313" key="2">
    <source>
        <dbReference type="EMBL" id="TQL65041.1"/>
    </source>
</evidence>
<accession>A0A542ZXF9</accession>
<name>A0A542ZXF9_RARFA</name>
<dbReference type="EMBL" id="VFOS01000001">
    <property type="protein sequence ID" value="TQL65041.1"/>
    <property type="molecule type" value="Genomic_DNA"/>
</dbReference>
<dbReference type="InterPro" id="IPR029063">
    <property type="entry name" value="SAM-dependent_MTases_sf"/>
</dbReference>
<dbReference type="Gene3D" id="3.40.50.150">
    <property type="entry name" value="Vaccinia Virus protein VP39"/>
    <property type="match status" value="1"/>
</dbReference>
<comment type="caution">
    <text evidence="2">The sequence shown here is derived from an EMBL/GenBank/DDBJ whole genome shotgun (WGS) entry which is preliminary data.</text>
</comment>
<reference evidence="2 3" key="1">
    <citation type="submission" date="2019-06" db="EMBL/GenBank/DDBJ databases">
        <title>Sequencing the genomes of 1000 actinobacteria strains.</title>
        <authorList>
            <person name="Klenk H.-P."/>
        </authorList>
    </citation>
    <scope>NUCLEOTIDE SEQUENCE [LARGE SCALE GENOMIC DNA]</scope>
    <source>
        <strain evidence="2 3">DSM 4813</strain>
    </source>
</reference>
<dbReference type="AlphaFoldDB" id="A0A542ZXF9"/>